<dbReference type="Proteomes" id="UP001642540">
    <property type="component" value="Unassembled WGS sequence"/>
</dbReference>
<dbReference type="PANTHER" id="PTHR13439:SF66">
    <property type="entry name" value="BCDNA.GH12326"/>
    <property type="match status" value="1"/>
</dbReference>
<protein>
    <recommendedName>
        <fullName evidence="8">TLC domain-containing protein</fullName>
    </recommendedName>
</protein>
<evidence type="ECO:0000256" key="6">
    <source>
        <dbReference type="SAM" id="MobiDB-lite"/>
    </source>
</evidence>
<gene>
    <name evidence="9" type="ORF">ODALV1_LOCUS18842</name>
</gene>
<dbReference type="InterPro" id="IPR006634">
    <property type="entry name" value="TLC-dom"/>
</dbReference>
<evidence type="ECO:0000256" key="4">
    <source>
        <dbReference type="ARBA" id="ARBA00023136"/>
    </source>
</evidence>
<feature type="transmembrane region" description="Helical" evidence="7">
    <location>
        <begin position="6"/>
        <end position="29"/>
    </location>
</feature>
<accession>A0ABP1R5A8</accession>
<comment type="subcellular location">
    <subcellularLocation>
        <location evidence="1">Membrane</location>
        <topology evidence="1">Multi-pass membrane protein</topology>
    </subcellularLocation>
</comment>
<dbReference type="Pfam" id="PF03798">
    <property type="entry name" value="TRAM_LAG1_CLN8"/>
    <property type="match status" value="1"/>
</dbReference>
<keyword evidence="3 7" id="KW-1133">Transmembrane helix</keyword>
<evidence type="ECO:0000256" key="3">
    <source>
        <dbReference type="ARBA" id="ARBA00022989"/>
    </source>
</evidence>
<proteinExistence type="predicted"/>
<dbReference type="PROSITE" id="PS50922">
    <property type="entry name" value="TLC"/>
    <property type="match status" value="1"/>
</dbReference>
<dbReference type="PANTHER" id="PTHR13439">
    <property type="entry name" value="CT120 PROTEIN"/>
    <property type="match status" value="1"/>
</dbReference>
<feature type="transmembrane region" description="Helical" evidence="7">
    <location>
        <begin position="165"/>
        <end position="183"/>
    </location>
</feature>
<evidence type="ECO:0000256" key="7">
    <source>
        <dbReference type="SAM" id="Phobius"/>
    </source>
</evidence>
<dbReference type="SMART" id="SM00724">
    <property type="entry name" value="TLC"/>
    <property type="match status" value="1"/>
</dbReference>
<feature type="transmembrane region" description="Helical" evidence="7">
    <location>
        <begin position="195"/>
        <end position="217"/>
    </location>
</feature>
<organism evidence="9 10">
    <name type="scientific">Orchesella dallaii</name>
    <dbReference type="NCBI Taxonomy" id="48710"/>
    <lineage>
        <taxon>Eukaryota</taxon>
        <taxon>Metazoa</taxon>
        <taxon>Ecdysozoa</taxon>
        <taxon>Arthropoda</taxon>
        <taxon>Hexapoda</taxon>
        <taxon>Collembola</taxon>
        <taxon>Entomobryomorpha</taxon>
        <taxon>Entomobryoidea</taxon>
        <taxon>Orchesellidae</taxon>
        <taxon>Orchesellinae</taxon>
        <taxon>Orchesella</taxon>
    </lineage>
</organism>
<keyword evidence="2 5" id="KW-0812">Transmembrane</keyword>
<evidence type="ECO:0000256" key="2">
    <source>
        <dbReference type="ARBA" id="ARBA00022692"/>
    </source>
</evidence>
<evidence type="ECO:0000313" key="10">
    <source>
        <dbReference type="Proteomes" id="UP001642540"/>
    </source>
</evidence>
<evidence type="ECO:0000313" key="9">
    <source>
        <dbReference type="EMBL" id="CAL8120079.1"/>
    </source>
</evidence>
<evidence type="ECO:0000259" key="8">
    <source>
        <dbReference type="PROSITE" id="PS50922"/>
    </source>
</evidence>
<name>A0ABP1R5A8_9HEXA</name>
<feature type="transmembrane region" description="Helical" evidence="7">
    <location>
        <begin position="237"/>
        <end position="257"/>
    </location>
</feature>
<sequence>MGTGLGALGLFLGGWILFPGLFFAQLHFLSSTSRGKRLKKKYDLSEKDCSDIANKLVSAFQAVLATTTGVIVCSSCYNDVLHCSHPITLIYAWFGLPYFFYDTISMFYVSTITDLKPKESYWKKFFRFVVKSPVIVGHHIVLAPVGFTLLVFFRDGVKNGDFFMGTVYLMEASTPFVCLRFILSKFRMKSSTWYAVNGLLMLVLFPVFRIVSLFYAAYLYGQQQLVSTFDALYEMPFGWKIAFFLAVAPQIYWYFLMWRGLFRMITKGRGPADNSKKFDDDNTSMSPAPPPPTTLTTRINGAKEFAH</sequence>
<keyword evidence="4 5" id="KW-0472">Membrane</keyword>
<dbReference type="InterPro" id="IPR050846">
    <property type="entry name" value="TLCD"/>
</dbReference>
<dbReference type="EMBL" id="CAXLJM020000062">
    <property type="protein sequence ID" value="CAL8120079.1"/>
    <property type="molecule type" value="Genomic_DNA"/>
</dbReference>
<feature type="region of interest" description="Disordered" evidence="6">
    <location>
        <begin position="271"/>
        <end position="307"/>
    </location>
</feature>
<keyword evidence="10" id="KW-1185">Reference proteome</keyword>
<evidence type="ECO:0000256" key="1">
    <source>
        <dbReference type="ARBA" id="ARBA00004141"/>
    </source>
</evidence>
<feature type="transmembrane region" description="Helical" evidence="7">
    <location>
        <begin position="128"/>
        <end position="153"/>
    </location>
</feature>
<evidence type="ECO:0000256" key="5">
    <source>
        <dbReference type="PROSITE-ProRule" id="PRU00205"/>
    </source>
</evidence>
<feature type="domain" description="TLC" evidence="8">
    <location>
        <begin position="47"/>
        <end position="266"/>
    </location>
</feature>
<comment type="caution">
    <text evidence="9">The sequence shown here is derived from an EMBL/GenBank/DDBJ whole genome shotgun (WGS) entry which is preliminary data.</text>
</comment>
<reference evidence="9 10" key="1">
    <citation type="submission" date="2024-08" db="EMBL/GenBank/DDBJ databases">
        <authorList>
            <person name="Cucini C."/>
            <person name="Frati F."/>
        </authorList>
    </citation>
    <scope>NUCLEOTIDE SEQUENCE [LARGE SCALE GENOMIC DNA]</scope>
</reference>